<evidence type="ECO:0000313" key="3">
    <source>
        <dbReference type="Proteomes" id="UP000220828"/>
    </source>
</evidence>
<dbReference type="AlphaFoldDB" id="A0A2H3KC99"/>
<dbReference type="RefSeq" id="WP_014084398.1">
    <property type="nucleotide sequence ID" value="NZ_CBCSFI010000009.1"/>
</dbReference>
<keyword evidence="1" id="KW-1133">Transmembrane helix</keyword>
<dbReference type="EMBL" id="PCMW01000034">
    <property type="protein sequence ID" value="PDS24951.1"/>
    <property type="molecule type" value="Genomic_DNA"/>
</dbReference>
<keyword evidence="1" id="KW-0812">Transmembrane</keyword>
<keyword evidence="1" id="KW-0472">Membrane</keyword>
<feature type="transmembrane region" description="Helical" evidence="1">
    <location>
        <begin position="68"/>
        <end position="89"/>
    </location>
</feature>
<dbReference type="Pfam" id="PF10825">
    <property type="entry name" value="DUF2752"/>
    <property type="match status" value="1"/>
</dbReference>
<protein>
    <submittedName>
        <fullName evidence="2">DUF2752 domain-containing protein</fullName>
    </submittedName>
</protein>
<dbReference type="Proteomes" id="UP000220828">
    <property type="component" value="Unassembled WGS sequence"/>
</dbReference>
<dbReference type="OMA" id="MLPCLNK"/>
<reference evidence="2 3" key="1">
    <citation type="submission" date="2017-09" db="EMBL/GenBank/DDBJ databases">
        <title>Whole genomes of Flavobacteriaceae.</title>
        <authorList>
            <person name="Stine C."/>
            <person name="Li C."/>
            <person name="Tadesse D."/>
        </authorList>
    </citation>
    <scope>NUCLEOTIDE SEQUENCE [LARGE SCALE GENOMIC DNA]</scope>
    <source>
        <strain evidence="2 3">ATCC 35036</strain>
    </source>
</reference>
<evidence type="ECO:0000313" key="2">
    <source>
        <dbReference type="EMBL" id="PDS24951.1"/>
    </source>
</evidence>
<organism evidence="2 3">
    <name type="scientific">Flavobacterium branchiophilum</name>
    <dbReference type="NCBI Taxonomy" id="55197"/>
    <lineage>
        <taxon>Bacteria</taxon>
        <taxon>Pseudomonadati</taxon>
        <taxon>Bacteroidota</taxon>
        <taxon>Flavobacteriia</taxon>
        <taxon>Flavobacteriales</taxon>
        <taxon>Flavobacteriaceae</taxon>
        <taxon>Flavobacterium</taxon>
    </lineage>
</organism>
<gene>
    <name evidence="2" type="ORF">B0A77_06385</name>
</gene>
<sequence>MDLEKYMLPCLNKKLFGVECFGCGAQRAFVLVLRGDFQEAFTLFPAIYTTILFFVLLSLTFIDKKRNYYTITYIMAIINAIIMIFSYFYKHFYY</sequence>
<name>A0A2H3KC99_9FLAO</name>
<comment type="caution">
    <text evidence="2">The sequence shown here is derived from an EMBL/GenBank/DDBJ whole genome shotgun (WGS) entry which is preliminary data.</text>
</comment>
<proteinExistence type="predicted"/>
<dbReference type="InterPro" id="IPR021215">
    <property type="entry name" value="DUF2752"/>
</dbReference>
<accession>A0A2H3KC99</accession>
<evidence type="ECO:0000256" key="1">
    <source>
        <dbReference type="SAM" id="Phobius"/>
    </source>
</evidence>
<feature type="transmembrane region" description="Helical" evidence="1">
    <location>
        <begin position="40"/>
        <end position="61"/>
    </location>
</feature>